<comment type="caution">
    <text evidence="2">The sequence shown here is derived from an EMBL/GenBank/DDBJ whole genome shotgun (WGS) entry which is preliminary data.</text>
</comment>
<name>A0AB34J8V1_PRYPA</name>
<gene>
    <name evidence="2" type="ORF">AB1Y20_002335</name>
</gene>
<sequence length="122" mass="13317">MEGRKAPPPIVTNISYEDPNSTSSPQDAHLQKRKVERQQQPHTKGLLRPSQLSGNAIPSPDSPGMQRRLDLIADGADPTDRSSPVGTALLKRKAAREHQGLDHSMPRACIQDTASAPPRLDR</sequence>
<protein>
    <submittedName>
        <fullName evidence="2">Uncharacterized protein</fullName>
    </submittedName>
</protein>
<evidence type="ECO:0000256" key="1">
    <source>
        <dbReference type="SAM" id="MobiDB-lite"/>
    </source>
</evidence>
<dbReference type="AlphaFoldDB" id="A0AB34J8V1"/>
<organism evidence="2 3">
    <name type="scientific">Prymnesium parvum</name>
    <name type="common">Toxic golden alga</name>
    <dbReference type="NCBI Taxonomy" id="97485"/>
    <lineage>
        <taxon>Eukaryota</taxon>
        <taxon>Haptista</taxon>
        <taxon>Haptophyta</taxon>
        <taxon>Prymnesiophyceae</taxon>
        <taxon>Prymnesiales</taxon>
        <taxon>Prymnesiaceae</taxon>
        <taxon>Prymnesium</taxon>
    </lineage>
</organism>
<dbReference type="Proteomes" id="UP001515480">
    <property type="component" value="Unassembled WGS sequence"/>
</dbReference>
<feature type="region of interest" description="Disordered" evidence="1">
    <location>
        <begin position="1"/>
        <end position="122"/>
    </location>
</feature>
<keyword evidence="3" id="KW-1185">Reference proteome</keyword>
<evidence type="ECO:0000313" key="2">
    <source>
        <dbReference type="EMBL" id="KAL1515719.1"/>
    </source>
</evidence>
<feature type="compositionally biased region" description="Basic and acidic residues" evidence="1">
    <location>
        <begin position="96"/>
        <end position="105"/>
    </location>
</feature>
<dbReference type="EMBL" id="JBGBPQ010000011">
    <property type="protein sequence ID" value="KAL1515719.1"/>
    <property type="molecule type" value="Genomic_DNA"/>
</dbReference>
<proteinExistence type="predicted"/>
<evidence type="ECO:0000313" key="3">
    <source>
        <dbReference type="Proteomes" id="UP001515480"/>
    </source>
</evidence>
<feature type="compositionally biased region" description="Pro residues" evidence="1">
    <location>
        <begin position="1"/>
        <end position="10"/>
    </location>
</feature>
<reference evidence="2 3" key="1">
    <citation type="journal article" date="2024" name="Science">
        <title>Giant polyketide synthase enzymes in the biosynthesis of giant marine polyether toxins.</title>
        <authorList>
            <person name="Fallon T.R."/>
            <person name="Shende V.V."/>
            <person name="Wierzbicki I.H."/>
            <person name="Pendleton A.L."/>
            <person name="Watervoot N.F."/>
            <person name="Auber R.P."/>
            <person name="Gonzalez D.J."/>
            <person name="Wisecaver J.H."/>
            <person name="Moore B.S."/>
        </authorList>
    </citation>
    <scope>NUCLEOTIDE SEQUENCE [LARGE SCALE GENOMIC DNA]</scope>
    <source>
        <strain evidence="2 3">12B1</strain>
    </source>
</reference>
<feature type="compositionally biased region" description="Polar residues" evidence="1">
    <location>
        <begin position="12"/>
        <end position="26"/>
    </location>
</feature>
<accession>A0AB34J8V1</accession>